<dbReference type="PANTHER" id="PTHR30329:SF21">
    <property type="entry name" value="LIPOPROTEIN YIAD-RELATED"/>
    <property type="match status" value="1"/>
</dbReference>
<organism evidence="14 15">
    <name type="scientific">Phenylobacterium terrae</name>
    <dbReference type="NCBI Taxonomy" id="2665495"/>
    <lineage>
        <taxon>Bacteria</taxon>
        <taxon>Pseudomonadati</taxon>
        <taxon>Pseudomonadota</taxon>
        <taxon>Alphaproteobacteria</taxon>
        <taxon>Caulobacterales</taxon>
        <taxon>Caulobacteraceae</taxon>
        <taxon>Phenylobacterium</taxon>
    </lineage>
</organism>
<evidence type="ECO:0000256" key="1">
    <source>
        <dbReference type="ARBA" id="ARBA00004442"/>
    </source>
</evidence>
<evidence type="ECO:0000256" key="5">
    <source>
        <dbReference type="ARBA" id="ARBA00023139"/>
    </source>
</evidence>
<keyword evidence="5" id="KW-0564">Palmitate</keyword>
<feature type="chain" id="PRO_5046243834" description="Peptidoglycan-associated protein" evidence="12">
    <location>
        <begin position="24"/>
        <end position="185"/>
    </location>
</feature>
<reference evidence="15" key="1">
    <citation type="journal article" date="2019" name="Int. J. Syst. Evol. Microbiol.">
        <title>The Global Catalogue of Microorganisms (GCM) 10K type strain sequencing project: providing services to taxonomists for standard genome sequencing and annotation.</title>
        <authorList>
            <consortium name="The Broad Institute Genomics Platform"/>
            <consortium name="The Broad Institute Genome Sequencing Center for Infectious Disease"/>
            <person name="Wu L."/>
            <person name="Ma J."/>
        </authorList>
    </citation>
    <scope>NUCLEOTIDE SEQUENCE [LARGE SCALE GENOMIC DNA]</scope>
    <source>
        <strain evidence="15">DFY28</strain>
    </source>
</reference>
<evidence type="ECO:0000256" key="8">
    <source>
        <dbReference type="ARBA" id="ARBA00023306"/>
    </source>
</evidence>
<dbReference type="RefSeq" id="WP_377282399.1">
    <property type="nucleotide sequence ID" value="NZ_JBHRSI010000006.1"/>
</dbReference>
<evidence type="ECO:0000313" key="15">
    <source>
        <dbReference type="Proteomes" id="UP001597237"/>
    </source>
</evidence>
<evidence type="ECO:0000313" key="14">
    <source>
        <dbReference type="EMBL" id="MFD1782725.1"/>
    </source>
</evidence>
<dbReference type="SUPFAM" id="SSF103088">
    <property type="entry name" value="OmpA-like"/>
    <property type="match status" value="1"/>
</dbReference>
<gene>
    <name evidence="9 14" type="primary">pal</name>
    <name evidence="14" type="ORF">ACFSC0_04910</name>
</gene>
<name>A0ABW4N0K6_9CAUL</name>
<dbReference type="InterPro" id="IPR006665">
    <property type="entry name" value="OmpA-like"/>
</dbReference>
<evidence type="ECO:0000256" key="4">
    <source>
        <dbReference type="ARBA" id="ARBA00023136"/>
    </source>
</evidence>
<dbReference type="PANTHER" id="PTHR30329">
    <property type="entry name" value="STATOR ELEMENT OF FLAGELLAR MOTOR COMPLEX"/>
    <property type="match status" value="1"/>
</dbReference>
<evidence type="ECO:0000256" key="11">
    <source>
        <dbReference type="SAM" id="MobiDB-lite"/>
    </source>
</evidence>
<protein>
    <recommendedName>
        <fullName evidence="9">Peptidoglycan-associated protein</fullName>
    </recommendedName>
</protein>
<evidence type="ECO:0000256" key="7">
    <source>
        <dbReference type="ARBA" id="ARBA00023288"/>
    </source>
</evidence>
<dbReference type="EMBL" id="JBHUEY010000001">
    <property type="protein sequence ID" value="MFD1782725.1"/>
    <property type="molecule type" value="Genomic_DNA"/>
</dbReference>
<dbReference type="InterPro" id="IPR006664">
    <property type="entry name" value="OMP_bac"/>
</dbReference>
<dbReference type="InterPro" id="IPR036737">
    <property type="entry name" value="OmpA-like_sf"/>
</dbReference>
<comment type="function">
    <text evidence="9">Part of the Tol-Pal system, which plays a role in outer membrane invagination during cell division and is important for maintaining outer membrane integrity.</text>
</comment>
<dbReference type="InterPro" id="IPR050330">
    <property type="entry name" value="Bact_OuterMem_StrucFunc"/>
</dbReference>
<dbReference type="PROSITE" id="PS51123">
    <property type="entry name" value="OMPA_2"/>
    <property type="match status" value="1"/>
</dbReference>
<comment type="caution">
    <text evidence="14">The sequence shown here is derived from an EMBL/GenBank/DDBJ whole genome shotgun (WGS) entry which is preliminary data.</text>
</comment>
<comment type="subcellular location">
    <subcellularLocation>
        <location evidence="1">Cell outer membrane</location>
    </subcellularLocation>
</comment>
<dbReference type="InterPro" id="IPR014169">
    <property type="entry name" value="Pal_lipo_C"/>
</dbReference>
<keyword evidence="15" id="KW-1185">Reference proteome</keyword>
<dbReference type="Proteomes" id="UP001597237">
    <property type="component" value="Unassembled WGS sequence"/>
</dbReference>
<keyword evidence="8 9" id="KW-0131">Cell cycle</keyword>
<keyword evidence="3 12" id="KW-0732">Signal</keyword>
<comment type="subunit">
    <text evidence="9">The Tol-Pal system is composed of five core proteins: the inner membrane proteins TolA, TolQ and TolR, the periplasmic protein TolB and the outer membrane protein Pal. They form a network linking the inner and outer membranes and the peptidoglycan layer.</text>
</comment>
<evidence type="ECO:0000259" key="13">
    <source>
        <dbReference type="PROSITE" id="PS51123"/>
    </source>
</evidence>
<dbReference type="NCBIfam" id="TIGR02802">
    <property type="entry name" value="Pal_lipo"/>
    <property type="match status" value="1"/>
</dbReference>
<dbReference type="InterPro" id="IPR039001">
    <property type="entry name" value="Pal"/>
</dbReference>
<evidence type="ECO:0000256" key="3">
    <source>
        <dbReference type="ARBA" id="ARBA00022729"/>
    </source>
</evidence>
<proteinExistence type="inferred from homology"/>
<comment type="similarity">
    <text evidence="9">Belongs to the Pal lipoprotein family.</text>
</comment>
<keyword evidence="7 14" id="KW-0449">Lipoprotein</keyword>
<evidence type="ECO:0000256" key="2">
    <source>
        <dbReference type="ARBA" id="ARBA00022618"/>
    </source>
</evidence>
<evidence type="ECO:0000256" key="10">
    <source>
        <dbReference type="PROSITE-ProRule" id="PRU00473"/>
    </source>
</evidence>
<dbReference type="HAMAP" id="MF_02204">
    <property type="entry name" value="Pal"/>
    <property type="match status" value="1"/>
</dbReference>
<feature type="domain" description="OmpA-like" evidence="13">
    <location>
        <begin position="67"/>
        <end position="184"/>
    </location>
</feature>
<feature type="compositionally biased region" description="Pro residues" evidence="11">
    <location>
        <begin position="30"/>
        <end position="39"/>
    </location>
</feature>
<keyword evidence="4 10" id="KW-0472">Membrane</keyword>
<dbReference type="Gene3D" id="3.30.1330.60">
    <property type="entry name" value="OmpA-like domain"/>
    <property type="match status" value="1"/>
</dbReference>
<evidence type="ECO:0000256" key="12">
    <source>
        <dbReference type="SAM" id="SignalP"/>
    </source>
</evidence>
<keyword evidence="2 9" id="KW-0132">Cell division</keyword>
<accession>A0ABW4N0K6</accession>
<dbReference type="PROSITE" id="PS01068">
    <property type="entry name" value="OMPA_1"/>
    <property type="match status" value="1"/>
</dbReference>
<sequence>MTSLSTHRVLRLALVVAATASMAACASKPKPQPAGPTGPAPGAQGPESPVIPGQPGDVGQAAVPGSEQDFVINVGDRVYFDFDSYEIRADAGPVLDAQSAWLNRYPAVRVRIEGNADERGTREYNLALGARRANSVRDYLVSRGVSAGRITTISYGKEQPIDPGASEEAYQRNRNARTAITGGAR</sequence>
<feature type="region of interest" description="Disordered" evidence="11">
    <location>
        <begin position="26"/>
        <end position="62"/>
    </location>
</feature>
<dbReference type="InterPro" id="IPR006690">
    <property type="entry name" value="OMPA-like_CS"/>
</dbReference>
<evidence type="ECO:0000256" key="6">
    <source>
        <dbReference type="ARBA" id="ARBA00023237"/>
    </source>
</evidence>
<dbReference type="PRINTS" id="PR01021">
    <property type="entry name" value="OMPADOMAIN"/>
</dbReference>
<dbReference type="Pfam" id="PF00691">
    <property type="entry name" value="OmpA"/>
    <property type="match status" value="1"/>
</dbReference>
<dbReference type="CDD" id="cd07185">
    <property type="entry name" value="OmpA_C-like"/>
    <property type="match status" value="1"/>
</dbReference>
<feature type="signal peptide" evidence="12">
    <location>
        <begin position="1"/>
        <end position="23"/>
    </location>
</feature>
<evidence type="ECO:0000256" key="9">
    <source>
        <dbReference type="HAMAP-Rule" id="MF_02204"/>
    </source>
</evidence>
<keyword evidence="6" id="KW-0998">Cell outer membrane</keyword>